<evidence type="ECO:0000256" key="1">
    <source>
        <dbReference type="ARBA" id="ARBA00022741"/>
    </source>
</evidence>
<dbReference type="PRINTS" id="PR01590">
    <property type="entry name" value="HTHFIS"/>
</dbReference>
<dbReference type="Pfam" id="PF02954">
    <property type="entry name" value="HTH_8"/>
    <property type="match status" value="1"/>
</dbReference>
<name>A0ABQ0AU00_9FIRM</name>
<accession>A0ABQ0AU00</accession>
<feature type="domain" description="Sigma-54 factor interaction" evidence="5">
    <location>
        <begin position="309"/>
        <end position="514"/>
    </location>
</feature>
<keyword evidence="1" id="KW-0547">Nucleotide-binding</keyword>
<evidence type="ECO:0000256" key="3">
    <source>
        <dbReference type="ARBA" id="ARBA00023015"/>
    </source>
</evidence>
<evidence type="ECO:0000313" key="7">
    <source>
        <dbReference type="Proteomes" id="UP001600894"/>
    </source>
</evidence>
<dbReference type="InterPro" id="IPR002197">
    <property type="entry name" value="HTH_Fis"/>
</dbReference>
<evidence type="ECO:0000313" key="6">
    <source>
        <dbReference type="EMBL" id="GAA6267442.1"/>
    </source>
</evidence>
<dbReference type="SUPFAM" id="SSF46689">
    <property type="entry name" value="Homeodomain-like"/>
    <property type="match status" value="1"/>
</dbReference>
<dbReference type="SUPFAM" id="SSF159800">
    <property type="entry name" value="PrpR receptor domain-like"/>
    <property type="match status" value="1"/>
</dbReference>
<dbReference type="EMBL" id="BAABXL010000001">
    <property type="protein sequence ID" value="GAA6267442.1"/>
    <property type="molecule type" value="Genomic_DNA"/>
</dbReference>
<reference evidence="6 7" key="1">
    <citation type="submission" date="2024-04" db="EMBL/GenBank/DDBJ databases">
        <title>Defined microbial consortia suppress multidrug-resistant proinflammatory Enterobacteriaceae via ecological control.</title>
        <authorList>
            <person name="Furuichi M."/>
            <person name="Kawaguchi T."/>
            <person name="Pust M."/>
            <person name="Yasuma K."/>
            <person name="Plichta D."/>
            <person name="Hasegawa N."/>
            <person name="Ohya T."/>
            <person name="Bhattarai S."/>
            <person name="Sasajima S."/>
            <person name="Aoto Y."/>
            <person name="Tuganbaev T."/>
            <person name="Yaginuma M."/>
            <person name="Ueda M."/>
            <person name="Okahashi N."/>
            <person name="Amafuji K."/>
            <person name="Kiridooshi Y."/>
            <person name="Sugita K."/>
            <person name="Strazar M."/>
            <person name="Skelly A."/>
            <person name="Suda W."/>
            <person name="Hattori M."/>
            <person name="Nakamoto N."/>
            <person name="Caballero S."/>
            <person name="Norman J."/>
            <person name="Olle B."/>
            <person name="Tanoue T."/>
            <person name="Arita M."/>
            <person name="Bucci V."/>
            <person name="Atarashi K."/>
            <person name="Xavier R."/>
            <person name="Honda K."/>
        </authorList>
    </citation>
    <scope>NUCLEOTIDE SEQUENCE [LARGE SCALE GENOMIC DNA]</scope>
    <source>
        <strain evidence="7">f13</strain>
    </source>
</reference>
<dbReference type="InterPro" id="IPR002078">
    <property type="entry name" value="Sigma_54_int"/>
</dbReference>
<dbReference type="Gene3D" id="3.40.50.300">
    <property type="entry name" value="P-loop containing nucleotide triphosphate hydrolases"/>
    <property type="match status" value="1"/>
</dbReference>
<dbReference type="Pfam" id="PF25601">
    <property type="entry name" value="AAA_lid_14"/>
    <property type="match status" value="1"/>
</dbReference>
<dbReference type="PANTHER" id="PTHR32071">
    <property type="entry name" value="TRANSCRIPTIONAL REGULATORY PROTEIN"/>
    <property type="match status" value="1"/>
</dbReference>
<dbReference type="InterPro" id="IPR009057">
    <property type="entry name" value="Homeodomain-like_sf"/>
</dbReference>
<evidence type="ECO:0000256" key="4">
    <source>
        <dbReference type="ARBA" id="ARBA00023163"/>
    </source>
</evidence>
<keyword evidence="3" id="KW-0805">Transcription regulation</keyword>
<dbReference type="InterPro" id="IPR010524">
    <property type="entry name" value="Sig_transdc_resp-reg_PrpR_N"/>
</dbReference>
<keyword evidence="2" id="KW-0067">ATP-binding</keyword>
<dbReference type="SUPFAM" id="SSF52540">
    <property type="entry name" value="P-loop containing nucleoside triphosphate hydrolases"/>
    <property type="match status" value="1"/>
</dbReference>
<organism evidence="6 7">
    <name type="scientific">Enterocloster alcoholdehydrogenati</name>
    <dbReference type="NCBI Taxonomy" id="2547410"/>
    <lineage>
        <taxon>Bacteria</taxon>
        <taxon>Bacillati</taxon>
        <taxon>Bacillota</taxon>
        <taxon>Clostridia</taxon>
        <taxon>Lachnospirales</taxon>
        <taxon>Lachnospiraceae</taxon>
        <taxon>Enterocloster</taxon>
    </lineage>
</organism>
<dbReference type="Gene3D" id="1.10.10.60">
    <property type="entry name" value="Homeodomain-like"/>
    <property type="match status" value="1"/>
</dbReference>
<protein>
    <recommendedName>
        <fullName evidence="5">Sigma-54 factor interaction domain-containing protein</fullName>
    </recommendedName>
</protein>
<evidence type="ECO:0000259" key="5">
    <source>
        <dbReference type="PROSITE" id="PS50045"/>
    </source>
</evidence>
<comment type="caution">
    <text evidence="6">The sequence shown here is derived from an EMBL/GenBank/DDBJ whole genome shotgun (WGS) entry which is preliminary data.</text>
</comment>
<dbReference type="PROSITE" id="PS50045">
    <property type="entry name" value="SIGMA54_INTERACT_4"/>
    <property type="match status" value="1"/>
</dbReference>
<dbReference type="Proteomes" id="UP001600894">
    <property type="component" value="Unassembled WGS sequence"/>
</dbReference>
<dbReference type="Pfam" id="PF00158">
    <property type="entry name" value="Sigma54_activat"/>
    <property type="match status" value="1"/>
</dbReference>
<dbReference type="Pfam" id="PF06506">
    <property type="entry name" value="PrpR_N"/>
    <property type="match status" value="1"/>
</dbReference>
<keyword evidence="4" id="KW-0804">Transcription</keyword>
<dbReference type="Gene3D" id="3.40.50.2300">
    <property type="match status" value="1"/>
</dbReference>
<dbReference type="InterPro" id="IPR058031">
    <property type="entry name" value="AAA_lid_NorR"/>
</dbReference>
<dbReference type="Gene3D" id="1.10.8.60">
    <property type="match status" value="1"/>
</dbReference>
<gene>
    <name evidence="6" type="ORF">F130042H8_05020</name>
</gene>
<sequence>MVETRTSILGIAPYEGMQTAIERAAQAYPDIHLDVYTGDLKEGAAIVERMPQGAYDCIISRGGTAELIRQVTDLPVVEIQISVYDVLRAMKLAENYSRQYAIAGFPGITEPAHTICDLLGYKLDILTVHSAEEVPEMLAQLKANGCHMVVCDMVTHTVARQMGLDAFLITSGVESLHTAIDQALHISSWFGRLKRENMFLRAITQDQNGRVVVLDTEGAIFYSSPSEPPAELLDVLRSHLKEVPPSSSLRFYHTERDQLYCITAQTLLINMARYCLFYCTPSRIPLHTHWTGLRTMNRGECEYLLMNSFYSISGAMGTLGGEIQTFAGARQPVMISGEPGTGKEQIARFLYLHSSFSNKPFVLINCERMNDKSWDFLLEHYNSPLNTTGNTIYFQNLETMPETRIPALLAAIQETGLARRVRLLFSCACRDSEPVPNVMRLFSARLGCLSLNLPPLRSRSDEIPSLASLYLSSLNLELGKQISGFEPRAIEMLRQYEWPNNYTQFKHILQTLASLTSSAYIRSSSVAELLSKERTLRRPLLQSSAPAAENRTLDEIIRQVIQDAVTSNKGNRAAAARQLGISRTTLWRYLNRSGEEMDT</sequence>
<dbReference type="RefSeq" id="WP_176255049.1">
    <property type="nucleotide sequence ID" value="NZ_BAABXL010000001.1"/>
</dbReference>
<evidence type="ECO:0000256" key="2">
    <source>
        <dbReference type="ARBA" id="ARBA00022840"/>
    </source>
</evidence>
<dbReference type="InterPro" id="IPR027417">
    <property type="entry name" value="P-loop_NTPase"/>
</dbReference>
<proteinExistence type="predicted"/>
<keyword evidence="7" id="KW-1185">Reference proteome</keyword>
<dbReference type="Gene3D" id="3.40.50.10660">
    <property type="entry name" value="PrpR receptor domain-like"/>
    <property type="match status" value="1"/>
</dbReference>